<proteinExistence type="predicted"/>
<dbReference type="EMBL" id="LUTY01000409">
    <property type="protein sequence ID" value="OAD23354.1"/>
    <property type="molecule type" value="Genomic_DNA"/>
</dbReference>
<gene>
    <name evidence="2" type="ORF">THIOM_000819</name>
</gene>
<dbReference type="AlphaFoldDB" id="A0A176S5Z7"/>
<feature type="domain" description="Metalloprotease TldD/E C-terminal" evidence="1">
    <location>
        <begin position="10"/>
        <end position="170"/>
    </location>
</feature>
<keyword evidence="2" id="KW-0645">Protease</keyword>
<evidence type="ECO:0000259" key="1">
    <source>
        <dbReference type="Pfam" id="PF19289"/>
    </source>
</evidence>
<dbReference type="InterPro" id="IPR045569">
    <property type="entry name" value="Metalloprtase-TldD/E_C"/>
</dbReference>
<reference evidence="2 3" key="1">
    <citation type="submission" date="2016-05" db="EMBL/GenBank/DDBJ databases">
        <title>Single-cell genome of chain-forming Candidatus Thiomargarita nelsonii and comparison to other large sulfur-oxidizing bacteria.</title>
        <authorList>
            <person name="Winkel M."/>
            <person name="Salman V."/>
            <person name="Woyke T."/>
            <person name="Schulz-Vogt H."/>
            <person name="Richter M."/>
            <person name="Flood B."/>
            <person name="Bailey J."/>
            <person name="Amann R."/>
            <person name="Mussmann M."/>
        </authorList>
    </citation>
    <scope>NUCLEOTIDE SEQUENCE [LARGE SCALE GENOMIC DNA]</scope>
    <source>
        <strain evidence="2 3">THI036</strain>
    </source>
</reference>
<accession>A0A176S5Z7</accession>
<keyword evidence="3" id="KW-1185">Reference proteome</keyword>
<evidence type="ECO:0000313" key="2">
    <source>
        <dbReference type="EMBL" id="OAD23354.1"/>
    </source>
</evidence>
<dbReference type="Pfam" id="PF19289">
    <property type="entry name" value="PmbA_TldD_3rd"/>
    <property type="match status" value="1"/>
</dbReference>
<comment type="caution">
    <text evidence="2">The sequence shown here is derived from an EMBL/GenBank/DDBJ whole genome shotgun (WGS) entry which is preliminary data.</text>
</comment>
<evidence type="ECO:0000313" key="3">
    <source>
        <dbReference type="Proteomes" id="UP000076962"/>
    </source>
</evidence>
<dbReference type="GO" id="GO:0006508">
    <property type="term" value="P:proteolysis"/>
    <property type="evidence" value="ECO:0007669"/>
    <property type="project" value="UniProtKB-KW"/>
</dbReference>
<keyword evidence="2" id="KW-0378">Hydrolase</keyword>
<dbReference type="InterPro" id="IPR036059">
    <property type="entry name" value="TldD/PmbA_sf"/>
</dbReference>
<organism evidence="2 3">
    <name type="scientific">Candidatus Thiomargarita nelsonii</name>
    <dbReference type="NCBI Taxonomy" id="1003181"/>
    <lineage>
        <taxon>Bacteria</taxon>
        <taxon>Pseudomonadati</taxon>
        <taxon>Pseudomonadota</taxon>
        <taxon>Gammaproteobacteria</taxon>
        <taxon>Thiotrichales</taxon>
        <taxon>Thiotrichaceae</taxon>
        <taxon>Thiomargarita</taxon>
    </lineage>
</organism>
<protein>
    <submittedName>
        <fullName evidence="2">Zn-dependent protease</fullName>
    </submittedName>
</protein>
<name>A0A176S5Z7_9GAMM</name>
<dbReference type="GO" id="GO:0008237">
    <property type="term" value="F:metallopeptidase activity"/>
    <property type="evidence" value="ECO:0007669"/>
    <property type="project" value="InterPro"/>
</dbReference>
<dbReference type="PATRIC" id="fig|1003181.4.peg.1198"/>
<dbReference type="Proteomes" id="UP000076962">
    <property type="component" value="Unassembled WGS sequence"/>
</dbReference>
<dbReference type="PANTHER" id="PTHR43666:SF1">
    <property type="entry name" value="CONSERVED PROTEIN"/>
    <property type="match status" value="1"/>
</dbReference>
<sequence>MQHRRGVAPTFQAEGFIKPAQVSLIKQGVYNQALVSPRSAQEYGIKTNGANSEEVPTSLDLAAGEFPQANVLKTLDKGIYINNLWYLNYSDRAACRMTGMTRFATFWVENGEIVAPLSVMRFDETLYHILGDKLMALTAEREFILDTSTYEARSTGSVRLPGALVEDFSLTL</sequence>
<dbReference type="SUPFAM" id="SSF111283">
    <property type="entry name" value="Putative modulator of DNA gyrase, PmbA/TldD"/>
    <property type="match status" value="1"/>
</dbReference>
<dbReference type="PANTHER" id="PTHR43666">
    <property type="entry name" value="TLDD PROTEIN"/>
    <property type="match status" value="1"/>
</dbReference>